<evidence type="ECO:0000313" key="15">
    <source>
        <dbReference type="Proteomes" id="UP000541109"/>
    </source>
</evidence>
<evidence type="ECO:0000256" key="3">
    <source>
        <dbReference type="ARBA" id="ARBA00015915"/>
    </source>
</evidence>
<keyword evidence="11" id="KW-1015">Disulfide bond</keyword>
<keyword evidence="4" id="KW-0813">Transport</keyword>
<evidence type="ECO:0000256" key="2">
    <source>
        <dbReference type="ARBA" id="ARBA00011028"/>
    </source>
</evidence>
<sequence length="320" mass="33896">MKPARLLSAATLFLTMTAGVASADAPNVVVSIKPLHSLVAGVMQGVGTPGLIVDGAGSPHSYSLKPSQAEDLQNASLIFWGGPDLEAFLSKPLETLGAGATVISFEEVDGLERLQLREGGAFEEHLHDEEEGDHDGHEAHHDEHHDHEEIDMHLWLDPVNAKAFVAKAAAALSVADPANGDTYKKNAADLEARLDDLVKAIDGEVAPVRSRPFIVFHDAYQYFEKRFGLAAAGSITVNPEVNPGAQRLAEIQEKVAEAGAVCIFAEPQFEPKFVAIVAEGSGAKSGVLDPLGAAIPAGPNHYFDMMRALAASLKECLSQG</sequence>
<proteinExistence type="inferred from homology"/>
<evidence type="ECO:0000256" key="8">
    <source>
        <dbReference type="ARBA" id="ARBA00022833"/>
    </source>
</evidence>
<dbReference type="Gene3D" id="3.40.50.1980">
    <property type="entry name" value="Nitrogenase molybdenum iron protein domain"/>
    <property type="match status" value="2"/>
</dbReference>
<dbReference type="InterPro" id="IPR035520">
    <property type="entry name" value="ZnuA"/>
</dbReference>
<evidence type="ECO:0000256" key="6">
    <source>
        <dbReference type="ARBA" id="ARBA00022729"/>
    </source>
</evidence>
<evidence type="ECO:0000256" key="5">
    <source>
        <dbReference type="ARBA" id="ARBA00022723"/>
    </source>
</evidence>
<dbReference type="EMBL" id="JACFXV010000048">
    <property type="protein sequence ID" value="MBA5777167.1"/>
    <property type="molecule type" value="Genomic_DNA"/>
</dbReference>
<evidence type="ECO:0000256" key="11">
    <source>
        <dbReference type="ARBA" id="ARBA00023157"/>
    </source>
</evidence>
<keyword evidence="5" id="KW-0479">Metal-binding</keyword>
<evidence type="ECO:0000256" key="10">
    <source>
        <dbReference type="ARBA" id="ARBA00023065"/>
    </source>
</evidence>
<dbReference type="RefSeq" id="WP_182164306.1">
    <property type="nucleotide sequence ID" value="NZ_JACFXV010000048.1"/>
</dbReference>
<reference evidence="14 15" key="1">
    <citation type="submission" date="2020-07" db="EMBL/GenBank/DDBJ databases">
        <title>Stappia sp., F7233, whole genome shotgun sequencing project.</title>
        <authorList>
            <person name="Jiang S."/>
            <person name="Liu Z.W."/>
            <person name="Du Z.J."/>
        </authorList>
    </citation>
    <scope>NUCLEOTIDE SEQUENCE [LARGE SCALE GENOMIC DNA]</scope>
    <source>
        <strain evidence="14 15">F7233</strain>
    </source>
</reference>
<keyword evidence="7" id="KW-0574">Periplasm</keyword>
<dbReference type="PANTHER" id="PTHR42953:SF3">
    <property type="entry name" value="HIGH-AFFINITY ZINC UPTAKE SYSTEM PROTEIN ZNUA"/>
    <property type="match status" value="1"/>
</dbReference>
<dbReference type="AlphaFoldDB" id="A0A839AED0"/>
<accession>A0A839AED0</accession>
<dbReference type="GO" id="GO:0006829">
    <property type="term" value="P:zinc ion transport"/>
    <property type="evidence" value="ECO:0007669"/>
    <property type="project" value="UniProtKB-KW"/>
</dbReference>
<evidence type="ECO:0000256" key="9">
    <source>
        <dbReference type="ARBA" id="ARBA00022906"/>
    </source>
</evidence>
<dbReference type="GO" id="GO:0042597">
    <property type="term" value="C:periplasmic space"/>
    <property type="evidence" value="ECO:0007669"/>
    <property type="project" value="UniProtKB-SubCell"/>
</dbReference>
<dbReference type="GO" id="GO:0046872">
    <property type="term" value="F:metal ion binding"/>
    <property type="evidence" value="ECO:0007669"/>
    <property type="project" value="UniProtKB-KW"/>
</dbReference>
<protein>
    <recommendedName>
        <fullName evidence="3">High-affinity zinc uptake system protein ZnuA</fullName>
    </recommendedName>
</protein>
<comment type="similarity">
    <text evidence="2">Belongs to the bacterial solute-binding protein 9 family.</text>
</comment>
<comment type="subcellular location">
    <subcellularLocation>
        <location evidence="1">Periplasm</location>
    </subcellularLocation>
</comment>
<keyword evidence="10" id="KW-0406">Ion transport</keyword>
<dbReference type="NCBIfam" id="NF007091">
    <property type="entry name" value="PRK09545.1"/>
    <property type="match status" value="1"/>
</dbReference>
<dbReference type="InterPro" id="IPR006127">
    <property type="entry name" value="ZnuA-like"/>
</dbReference>
<evidence type="ECO:0000256" key="7">
    <source>
        <dbReference type="ARBA" id="ARBA00022764"/>
    </source>
</evidence>
<dbReference type="Pfam" id="PF01297">
    <property type="entry name" value="ZnuA"/>
    <property type="match status" value="1"/>
</dbReference>
<dbReference type="InterPro" id="IPR050492">
    <property type="entry name" value="Bact_metal-bind_prot9"/>
</dbReference>
<comment type="caution">
    <text evidence="14">The sequence shown here is derived from an EMBL/GenBank/DDBJ whole genome shotgun (WGS) entry which is preliminary data.</text>
</comment>
<dbReference type="SUPFAM" id="SSF53807">
    <property type="entry name" value="Helical backbone' metal receptor"/>
    <property type="match status" value="1"/>
</dbReference>
<feature type="region of interest" description="Disordered" evidence="12">
    <location>
        <begin position="127"/>
        <end position="147"/>
    </location>
</feature>
<dbReference type="CDD" id="cd01019">
    <property type="entry name" value="ZnuA"/>
    <property type="match status" value="1"/>
</dbReference>
<organism evidence="14 15">
    <name type="scientific">Stappia albiluteola</name>
    <dbReference type="NCBI Taxonomy" id="2758565"/>
    <lineage>
        <taxon>Bacteria</taxon>
        <taxon>Pseudomonadati</taxon>
        <taxon>Pseudomonadota</taxon>
        <taxon>Alphaproteobacteria</taxon>
        <taxon>Hyphomicrobiales</taxon>
        <taxon>Stappiaceae</taxon>
        <taxon>Stappia</taxon>
    </lineage>
</organism>
<keyword evidence="9" id="KW-0864">Zinc transport</keyword>
<dbReference type="PANTHER" id="PTHR42953">
    <property type="entry name" value="HIGH-AFFINITY ZINC UPTAKE SYSTEM PROTEIN ZNUA-RELATED"/>
    <property type="match status" value="1"/>
</dbReference>
<keyword evidence="8" id="KW-0862">Zinc</keyword>
<keyword evidence="6 13" id="KW-0732">Signal</keyword>
<evidence type="ECO:0000313" key="14">
    <source>
        <dbReference type="EMBL" id="MBA5777167.1"/>
    </source>
</evidence>
<evidence type="ECO:0000256" key="12">
    <source>
        <dbReference type="SAM" id="MobiDB-lite"/>
    </source>
</evidence>
<evidence type="ECO:0000256" key="4">
    <source>
        <dbReference type="ARBA" id="ARBA00022448"/>
    </source>
</evidence>
<evidence type="ECO:0000256" key="13">
    <source>
        <dbReference type="SAM" id="SignalP"/>
    </source>
</evidence>
<evidence type="ECO:0000256" key="1">
    <source>
        <dbReference type="ARBA" id="ARBA00004418"/>
    </source>
</evidence>
<feature type="chain" id="PRO_5032477659" description="High-affinity zinc uptake system protein ZnuA" evidence="13">
    <location>
        <begin position="24"/>
        <end position="320"/>
    </location>
</feature>
<dbReference type="Proteomes" id="UP000541109">
    <property type="component" value="Unassembled WGS sequence"/>
</dbReference>
<name>A0A839AED0_9HYPH</name>
<keyword evidence="15" id="KW-1185">Reference proteome</keyword>
<feature type="signal peptide" evidence="13">
    <location>
        <begin position="1"/>
        <end position="23"/>
    </location>
</feature>
<gene>
    <name evidence="14" type="primary">znuA</name>
    <name evidence="14" type="ORF">H2509_08515</name>
</gene>